<dbReference type="Proteomes" id="UP000308092">
    <property type="component" value="Unassembled WGS sequence"/>
</dbReference>
<reference evidence="1 2" key="1">
    <citation type="submission" date="2019-03" db="EMBL/GenBank/DDBJ databases">
        <title>The genome sequence of a newly discovered highly antifungal drug resistant Aspergillus species, Aspergillus tanneri NIH 1004.</title>
        <authorList>
            <person name="Mounaud S."/>
            <person name="Singh I."/>
            <person name="Joardar V."/>
            <person name="Pakala S."/>
            <person name="Pakala S."/>
            <person name="Venepally P."/>
            <person name="Hoover J."/>
            <person name="Nierman W."/>
            <person name="Chung J."/>
            <person name="Losada L."/>
        </authorList>
    </citation>
    <scope>NUCLEOTIDE SEQUENCE [LARGE SCALE GENOMIC DNA]</scope>
    <source>
        <strain evidence="1 2">NIH1004</strain>
    </source>
</reference>
<proteinExistence type="predicted"/>
<dbReference type="AlphaFoldDB" id="A0A4S3J300"/>
<organism evidence="1 2">
    <name type="scientific">Aspergillus tanneri</name>
    <dbReference type="NCBI Taxonomy" id="1220188"/>
    <lineage>
        <taxon>Eukaryota</taxon>
        <taxon>Fungi</taxon>
        <taxon>Dikarya</taxon>
        <taxon>Ascomycota</taxon>
        <taxon>Pezizomycotina</taxon>
        <taxon>Eurotiomycetes</taxon>
        <taxon>Eurotiomycetidae</taxon>
        <taxon>Eurotiales</taxon>
        <taxon>Aspergillaceae</taxon>
        <taxon>Aspergillus</taxon>
        <taxon>Aspergillus subgen. Circumdati</taxon>
    </lineage>
</organism>
<dbReference type="VEuPathDB" id="FungiDB:EYZ11_011351"/>
<sequence>MYVGIIYIIKGVEELVNEFTTYGRSAGYLSWVIVVLNGDI</sequence>
<evidence type="ECO:0000313" key="1">
    <source>
        <dbReference type="EMBL" id="THC89203.1"/>
    </source>
</evidence>
<comment type="caution">
    <text evidence="1">The sequence shown here is derived from an EMBL/GenBank/DDBJ whole genome shotgun (WGS) entry which is preliminary data.</text>
</comment>
<accession>A0A4S3J300</accession>
<gene>
    <name evidence="1" type="ORF">EYZ11_011351</name>
</gene>
<keyword evidence="2" id="KW-1185">Reference proteome</keyword>
<dbReference type="EMBL" id="SOSA01000692">
    <property type="protein sequence ID" value="THC89203.1"/>
    <property type="molecule type" value="Genomic_DNA"/>
</dbReference>
<name>A0A4S3J300_9EURO</name>
<evidence type="ECO:0000313" key="2">
    <source>
        <dbReference type="Proteomes" id="UP000308092"/>
    </source>
</evidence>
<protein>
    <submittedName>
        <fullName evidence="1">Uncharacterized protein</fullName>
    </submittedName>
</protein>